<organism evidence="1">
    <name type="scientific">Pararge aegeria</name>
    <name type="common">speckled wood butterfly</name>
    <dbReference type="NCBI Taxonomy" id="116150"/>
    <lineage>
        <taxon>Eukaryota</taxon>
        <taxon>Metazoa</taxon>
        <taxon>Ecdysozoa</taxon>
        <taxon>Arthropoda</taxon>
        <taxon>Hexapoda</taxon>
        <taxon>Insecta</taxon>
        <taxon>Pterygota</taxon>
        <taxon>Neoptera</taxon>
        <taxon>Endopterygota</taxon>
        <taxon>Lepidoptera</taxon>
        <taxon>Glossata</taxon>
        <taxon>Ditrysia</taxon>
        <taxon>Papilionoidea</taxon>
        <taxon>Nymphalidae</taxon>
        <taxon>Satyrinae</taxon>
        <taxon>Satyrini</taxon>
        <taxon>Parargina</taxon>
        <taxon>Pararge</taxon>
    </lineage>
</organism>
<reference evidence="1" key="1">
    <citation type="journal article" date="2013" name="BMC Genomics">
        <title>Unscrambling butterfly oogenesis.</title>
        <authorList>
            <person name="Carter J.M."/>
            <person name="Baker S.C."/>
            <person name="Pink R."/>
            <person name="Carter D.R."/>
            <person name="Collins A."/>
            <person name="Tomlin J."/>
            <person name="Gibbs M."/>
            <person name="Breuker C.J."/>
        </authorList>
    </citation>
    <scope>NUCLEOTIDE SEQUENCE</scope>
    <source>
        <tissue evidence="1">Ovary</tissue>
    </source>
</reference>
<proteinExistence type="predicted"/>
<protein>
    <submittedName>
        <fullName evidence="1">Uncharacterized protein</fullName>
    </submittedName>
</protein>
<dbReference type="EMBL" id="GAIX01010737">
    <property type="protein sequence ID" value="JAA81823.1"/>
    <property type="molecule type" value="Transcribed_RNA"/>
</dbReference>
<feature type="non-terminal residue" evidence="1">
    <location>
        <position position="1"/>
    </location>
</feature>
<dbReference type="AlphaFoldDB" id="S4P0X7"/>
<name>S4P0X7_9NEOP</name>
<accession>S4P0X7</accession>
<evidence type="ECO:0000313" key="1">
    <source>
        <dbReference type="EMBL" id="JAA81823.1"/>
    </source>
</evidence>
<reference evidence="1" key="2">
    <citation type="submission" date="2013-05" db="EMBL/GenBank/DDBJ databases">
        <authorList>
            <person name="Carter J.-M."/>
            <person name="Baker S.C."/>
            <person name="Pink R."/>
            <person name="Carter D.R.F."/>
            <person name="Collins A."/>
            <person name="Tomlin J."/>
            <person name="Gibbs M."/>
            <person name="Breuker C.J."/>
        </authorList>
    </citation>
    <scope>NUCLEOTIDE SEQUENCE</scope>
    <source>
        <tissue evidence="1">Ovary</tissue>
    </source>
</reference>
<sequence>IIFTPNKSSSLLSTHYRYTKGMGLLSELDGFHHTGKELNGRLHISLRKLCRTLRNVLTIFLSVISSDILVS</sequence>